<organism evidence="2 3">
    <name type="scientific">Brevundimonas mediterranea</name>
    <dbReference type="NCBI Taxonomy" id="74329"/>
    <lineage>
        <taxon>Bacteria</taxon>
        <taxon>Pseudomonadati</taxon>
        <taxon>Pseudomonadota</taxon>
        <taxon>Alphaproteobacteria</taxon>
        <taxon>Caulobacterales</taxon>
        <taxon>Caulobacteraceae</taxon>
        <taxon>Brevundimonas</taxon>
    </lineage>
</organism>
<dbReference type="EMBL" id="JACIDA010000002">
    <property type="protein sequence ID" value="MBB3872911.1"/>
    <property type="molecule type" value="Genomic_DNA"/>
</dbReference>
<proteinExistence type="predicted"/>
<sequence>MPDKTFKAGDRVTWDHSQGATTGKVIKKVTADTHIKGHKVAASPHSPEYIVESAKTGARAAHKPSELKSA</sequence>
<name>A0A7W6A404_9CAUL</name>
<comment type="caution">
    <text evidence="2">The sequence shown here is derived from an EMBL/GenBank/DDBJ whole genome shotgun (WGS) entry which is preliminary data.</text>
</comment>
<accession>A0A7W6A404</accession>
<dbReference type="Pfam" id="PF11160">
    <property type="entry name" value="Hva1_TUDOR"/>
    <property type="match status" value="1"/>
</dbReference>
<dbReference type="AlphaFoldDB" id="A0A7W6A404"/>
<evidence type="ECO:0000313" key="2">
    <source>
        <dbReference type="EMBL" id="MBB3872911.1"/>
    </source>
</evidence>
<feature type="domain" description="Hypervirulence associated protein TUDOR" evidence="1">
    <location>
        <begin position="9"/>
        <end position="67"/>
    </location>
</feature>
<evidence type="ECO:0000259" key="1">
    <source>
        <dbReference type="Pfam" id="PF11160"/>
    </source>
</evidence>
<dbReference type="InterPro" id="IPR021331">
    <property type="entry name" value="Hva1_TUDOR"/>
</dbReference>
<dbReference type="Proteomes" id="UP000532936">
    <property type="component" value="Unassembled WGS sequence"/>
</dbReference>
<dbReference type="Gene3D" id="2.30.30.1060">
    <property type="match status" value="1"/>
</dbReference>
<gene>
    <name evidence="2" type="ORF">GGR11_002464</name>
</gene>
<dbReference type="RefSeq" id="WP_183197364.1">
    <property type="nucleotide sequence ID" value="NZ_JACIDA010000002.1"/>
</dbReference>
<reference evidence="2 3" key="1">
    <citation type="submission" date="2020-08" db="EMBL/GenBank/DDBJ databases">
        <title>Genomic Encyclopedia of Type Strains, Phase IV (KMG-IV): sequencing the most valuable type-strain genomes for metagenomic binning, comparative biology and taxonomic classification.</title>
        <authorList>
            <person name="Goeker M."/>
        </authorList>
    </citation>
    <scope>NUCLEOTIDE SEQUENCE [LARGE SCALE GENOMIC DNA]</scope>
    <source>
        <strain evidence="2 3">DSM 14878</strain>
    </source>
</reference>
<evidence type="ECO:0000313" key="3">
    <source>
        <dbReference type="Proteomes" id="UP000532936"/>
    </source>
</evidence>
<protein>
    <recommendedName>
        <fullName evidence="1">Hypervirulence associated protein TUDOR domain-containing protein</fullName>
    </recommendedName>
</protein>